<evidence type="ECO:0000256" key="1">
    <source>
        <dbReference type="SAM" id="MobiDB-lite"/>
    </source>
</evidence>
<feature type="compositionally biased region" description="Basic and acidic residues" evidence="1">
    <location>
        <begin position="243"/>
        <end position="280"/>
    </location>
</feature>
<protein>
    <submittedName>
        <fullName evidence="2">Uncharacterized protein</fullName>
    </submittedName>
</protein>
<gene>
    <name evidence="2" type="ORF">F53441_3842</name>
</gene>
<dbReference type="Pfam" id="PF13917">
    <property type="entry name" value="zf-CCHC_3"/>
    <property type="match status" value="1"/>
</dbReference>
<evidence type="ECO:0000313" key="3">
    <source>
        <dbReference type="Proteomes" id="UP000605986"/>
    </source>
</evidence>
<feature type="compositionally biased region" description="Basic and acidic residues" evidence="1">
    <location>
        <begin position="192"/>
        <end position="207"/>
    </location>
</feature>
<feature type="compositionally biased region" description="Basic and acidic residues" evidence="1">
    <location>
        <begin position="64"/>
        <end position="89"/>
    </location>
</feature>
<feature type="compositionally biased region" description="Polar residues" evidence="1">
    <location>
        <begin position="113"/>
        <end position="122"/>
    </location>
</feature>
<feature type="compositionally biased region" description="Basic and acidic residues" evidence="1">
    <location>
        <begin position="139"/>
        <end position="154"/>
    </location>
</feature>
<feature type="region of interest" description="Disordered" evidence="1">
    <location>
        <begin position="33"/>
        <end position="313"/>
    </location>
</feature>
<dbReference type="AlphaFoldDB" id="A0A8H4P2D5"/>
<comment type="caution">
    <text evidence="2">The sequence shown here is derived from an EMBL/GenBank/DDBJ whole genome shotgun (WGS) entry which is preliminary data.</text>
</comment>
<reference evidence="2" key="1">
    <citation type="submission" date="2020-01" db="EMBL/GenBank/DDBJ databases">
        <title>Identification and distribution of gene clusters putatively required for synthesis of sphingolipid metabolism inhibitors in phylogenetically diverse species of the filamentous fungus Fusarium.</title>
        <authorList>
            <person name="Kim H.-S."/>
            <person name="Busman M."/>
            <person name="Brown D.W."/>
            <person name="Divon H."/>
            <person name="Uhlig S."/>
            <person name="Proctor R.H."/>
        </authorList>
    </citation>
    <scope>NUCLEOTIDE SEQUENCE</scope>
    <source>
        <strain evidence="2">NRRL 53441</strain>
    </source>
</reference>
<accession>A0A8H4P2D5</accession>
<name>A0A8H4P2D5_9HYPO</name>
<feature type="compositionally biased region" description="Low complexity" evidence="1">
    <location>
        <begin position="157"/>
        <end position="174"/>
    </location>
</feature>
<dbReference type="OrthoDB" id="437973at2759"/>
<organism evidence="2 3">
    <name type="scientific">Fusarium austroafricanum</name>
    <dbReference type="NCBI Taxonomy" id="2364996"/>
    <lineage>
        <taxon>Eukaryota</taxon>
        <taxon>Fungi</taxon>
        <taxon>Dikarya</taxon>
        <taxon>Ascomycota</taxon>
        <taxon>Pezizomycotina</taxon>
        <taxon>Sordariomycetes</taxon>
        <taxon>Hypocreomycetidae</taxon>
        <taxon>Hypocreales</taxon>
        <taxon>Nectriaceae</taxon>
        <taxon>Fusarium</taxon>
        <taxon>Fusarium concolor species complex</taxon>
    </lineage>
</organism>
<dbReference type="Proteomes" id="UP000605986">
    <property type="component" value="Unassembled WGS sequence"/>
</dbReference>
<proteinExistence type="predicted"/>
<evidence type="ECO:0000313" key="2">
    <source>
        <dbReference type="EMBL" id="KAF4453511.1"/>
    </source>
</evidence>
<sequence>MLKERYVFGTHDYELALTVLERHYSYECKAPAQERPYMSRPSRSQQFRNPKLVPKLTNETLNPLEKKKGIADEELAKAEAERAHKRERDERDDELIDSNAKRHRSVSSHSVSTISTGASRSPSPGRDRSKSPAHQRRSPYSDDSRGGGRDDSRSRSRSIGSNRSRSRSIGSNRSRSPRVEARHRRSASGDSRSPEDYDRRRQYRSRDPLPLVKESTPMKQPRGYSSELQSPERPQRQCPEGSRSPEPRGRRDERPDRASIRHDRERPPPRGRFEGKREGHGGPPPYEQARERRSLSPFSQRLAMTRAMKQGGR</sequence>
<dbReference type="EMBL" id="JAADJG010000148">
    <property type="protein sequence ID" value="KAF4453511.1"/>
    <property type="molecule type" value="Genomic_DNA"/>
</dbReference>
<keyword evidence="3" id="KW-1185">Reference proteome</keyword>